<dbReference type="eggNOG" id="COG1653">
    <property type="taxonomic scope" value="Bacteria"/>
</dbReference>
<comment type="similarity">
    <text evidence="2">Belongs to the bacterial solute-binding protein 1 family.</text>
</comment>
<feature type="signal peptide" evidence="5">
    <location>
        <begin position="1"/>
        <end position="36"/>
    </location>
</feature>
<evidence type="ECO:0008006" key="8">
    <source>
        <dbReference type="Google" id="ProtNLM"/>
    </source>
</evidence>
<dbReference type="Pfam" id="PF01547">
    <property type="entry name" value="SBP_bac_1"/>
    <property type="match status" value="1"/>
</dbReference>
<proteinExistence type="inferred from homology"/>
<evidence type="ECO:0000256" key="1">
    <source>
        <dbReference type="ARBA" id="ARBA00004196"/>
    </source>
</evidence>
<reference evidence="6 7" key="2">
    <citation type="submission" date="2014-10" db="EMBL/GenBank/DDBJ databases">
        <title>Comparative genomics of the Paenibacillus odorifer group.</title>
        <authorList>
            <person name="Tsai Y.-C."/>
            <person name="Martin N."/>
            <person name="Korlach J."/>
            <person name="Wiedmann M."/>
        </authorList>
    </citation>
    <scope>NUCLEOTIDE SEQUENCE [LARGE SCALE GENOMIC DNA]</scope>
    <source>
        <strain evidence="6 7">DSM 18334</strain>
    </source>
</reference>
<accession>A0A098M683</accession>
<dbReference type="AlphaFoldDB" id="A0A098M683"/>
<protein>
    <recommendedName>
        <fullName evidence="8">ABC transporter substrate-binding protein</fullName>
    </recommendedName>
</protein>
<evidence type="ECO:0000256" key="5">
    <source>
        <dbReference type="SAM" id="SignalP"/>
    </source>
</evidence>
<sequence length="504" mass="56617">MNTSKKKRTLVRLVSLSICAVLLLPLASEGWNTVWAEPLKAPQEQRVLRIGSLWSGEDDTYFRQQFTDMYELQHPEIKLELVPAIDASELRFSSAFPQPNTDNLGSIRGIMGGEHPVDVIIGDSQLLKSLAENNLVVPLQPLIDRDQYDISTMAPTMLNGIRELGGGNLFALAPTFSSSALYYNKKVFDAAKVSYPTNGMTWDEMFTLAAKVTKVSKKKESRVYGFSMNRYLADPFWDMQTYVSPLKLTQYDNKGEKMTVNNAQWSKAWTTYSGLVKKQTVPGLDSQEFMWTDGMPYSPVQGDLFLTSKASMVVAEYGYINELNSVQRNVSKIKNYKPVDWGVVTVPTYVEKPGVAVGTWLGSMMAIGTTATNPEDAWDFIKFVNSKEVAKIKAHNRYELTSRKEYITSKETNVNLEPFYTLQPLAPNDPKMDALLTQKPAIGQVSDAGRQLFIEVLQGKRTVSNALKAWEKQGNTMLLQLKKNPQMSFDLENGWLQKSAVRSD</sequence>
<evidence type="ECO:0000313" key="7">
    <source>
        <dbReference type="Proteomes" id="UP000029734"/>
    </source>
</evidence>
<dbReference type="Gene3D" id="3.40.190.10">
    <property type="entry name" value="Periplasmic binding protein-like II"/>
    <property type="match status" value="1"/>
</dbReference>
<dbReference type="PANTHER" id="PTHR43649">
    <property type="entry name" value="ARABINOSE-BINDING PROTEIN-RELATED"/>
    <property type="match status" value="1"/>
</dbReference>
<dbReference type="STRING" id="268407.PWYN_26455"/>
<dbReference type="RefSeq" id="WP_036657801.1">
    <property type="nucleotide sequence ID" value="NZ_JQCR01000003.1"/>
</dbReference>
<keyword evidence="3" id="KW-0813">Transport</keyword>
<dbReference type="EMBL" id="JQCR01000003">
    <property type="protein sequence ID" value="KGE18080.1"/>
    <property type="molecule type" value="Genomic_DNA"/>
</dbReference>
<dbReference type="InterPro" id="IPR050490">
    <property type="entry name" value="Bact_solute-bd_prot1"/>
</dbReference>
<evidence type="ECO:0000313" key="6">
    <source>
        <dbReference type="EMBL" id="KGE18080.1"/>
    </source>
</evidence>
<dbReference type="SUPFAM" id="SSF53850">
    <property type="entry name" value="Periplasmic binding protein-like II"/>
    <property type="match status" value="1"/>
</dbReference>
<evidence type="ECO:0000256" key="2">
    <source>
        <dbReference type="ARBA" id="ARBA00008520"/>
    </source>
</evidence>
<dbReference type="Proteomes" id="UP000029734">
    <property type="component" value="Unassembled WGS sequence"/>
</dbReference>
<dbReference type="GO" id="GO:0030313">
    <property type="term" value="C:cell envelope"/>
    <property type="evidence" value="ECO:0007669"/>
    <property type="project" value="UniProtKB-SubCell"/>
</dbReference>
<keyword evidence="7" id="KW-1185">Reference proteome</keyword>
<gene>
    <name evidence="6" type="ORF">PWYN_26455</name>
</gene>
<reference evidence="6 7" key="1">
    <citation type="submission" date="2014-08" db="EMBL/GenBank/DDBJ databases">
        <authorList>
            <person name="den Bakker H.C."/>
        </authorList>
    </citation>
    <scope>NUCLEOTIDE SEQUENCE [LARGE SCALE GENOMIC DNA]</scope>
    <source>
        <strain evidence="6 7">DSM 18334</strain>
    </source>
</reference>
<evidence type="ECO:0000256" key="4">
    <source>
        <dbReference type="ARBA" id="ARBA00022729"/>
    </source>
</evidence>
<comment type="subcellular location">
    <subcellularLocation>
        <location evidence="1">Cell envelope</location>
    </subcellularLocation>
</comment>
<keyword evidence="4 5" id="KW-0732">Signal</keyword>
<organism evidence="6 7">
    <name type="scientific">Paenibacillus wynnii</name>
    <dbReference type="NCBI Taxonomy" id="268407"/>
    <lineage>
        <taxon>Bacteria</taxon>
        <taxon>Bacillati</taxon>
        <taxon>Bacillota</taxon>
        <taxon>Bacilli</taxon>
        <taxon>Bacillales</taxon>
        <taxon>Paenibacillaceae</taxon>
        <taxon>Paenibacillus</taxon>
    </lineage>
</organism>
<feature type="chain" id="PRO_5001938018" description="ABC transporter substrate-binding protein" evidence="5">
    <location>
        <begin position="37"/>
        <end position="504"/>
    </location>
</feature>
<name>A0A098M683_9BACL</name>
<comment type="caution">
    <text evidence="6">The sequence shown here is derived from an EMBL/GenBank/DDBJ whole genome shotgun (WGS) entry which is preliminary data.</text>
</comment>
<dbReference type="InterPro" id="IPR006059">
    <property type="entry name" value="SBP"/>
</dbReference>
<dbReference type="PANTHER" id="PTHR43649:SF31">
    <property type="entry name" value="SN-GLYCEROL-3-PHOSPHATE-BINDING PERIPLASMIC PROTEIN UGPB"/>
    <property type="match status" value="1"/>
</dbReference>
<evidence type="ECO:0000256" key="3">
    <source>
        <dbReference type="ARBA" id="ARBA00022448"/>
    </source>
</evidence>